<evidence type="ECO:0000313" key="2">
    <source>
        <dbReference type="Proteomes" id="UP000295705"/>
    </source>
</evidence>
<keyword evidence="2" id="KW-1185">Reference proteome</keyword>
<dbReference type="EMBL" id="SNYO01000006">
    <property type="protein sequence ID" value="TDQ54079.1"/>
    <property type="molecule type" value="Genomic_DNA"/>
</dbReference>
<dbReference type="AlphaFoldDB" id="A0A4V3D915"/>
<accession>A0A4V3D915</accession>
<organism evidence="1 2">
    <name type="scientific">Actinomycetospora succinea</name>
    <dbReference type="NCBI Taxonomy" id="663603"/>
    <lineage>
        <taxon>Bacteria</taxon>
        <taxon>Bacillati</taxon>
        <taxon>Actinomycetota</taxon>
        <taxon>Actinomycetes</taxon>
        <taxon>Pseudonocardiales</taxon>
        <taxon>Pseudonocardiaceae</taxon>
        <taxon>Actinomycetospora</taxon>
    </lineage>
</organism>
<proteinExistence type="predicted"/>
<comment type="caution">
    <text evidence="1">The sequence shown here is derived from an EMBL/GenBank/DDBJ whole genome shotgun (WGS) entry which is preliminary data.</text>
</comment>
<evidence type="ECO:0000313" key="1">
    <source>
        <dbReference type="EMBL" id="TDQ54079.1"/>
    </source>
</evidence>
<dbReference type="Proteomes" id="UP000295705">
    <property type="component" value="Unassembled WGS sequence"/>
</dbReference>
<protein>
    <submittedName>
        <fullName evidence="1">Uncharacterized protein</fullName>
    </submittedName>
</protein>
<name>A0A4V3D915_9PSEU</name>
<gene>
    <name evidence="1" type="ORF">EV188_106226</name>
</gene>
<reference evidence="1 2" key="1">
    <citation type="submission" date="2019-03" db="EMBL/GenBank/DDBJ databases">
        <title>Genomic Encyclopedia of Type Strains, Phase IV (KMG-IV): sequencing the most valuable type-strain genomes for metagenomic binning, comparative biology and taxonomic classification.</title>
        <authorList>
            <person name="Goeker M."/>
        </authorList>
    </citation>
    <scope>NUCLEOTIDE SEQUENCE [LARGE SCALE GENOMIC DNA]</scope>
    <source>
        <strain evidence="1 2">DSM 45775</strain>
    </source>
</reference>
<sequence>MSPMKKIRNNIERALETFEVLAGYGTKRRKRARR</sequence>